<keyword evidence="9" id="KW-1185">Reference proteome</keyword>
<proteinExistence type="inferred from homology"/>
<gene>
    <name evidence="8" type="ORF">AAK873_05885</name>
</gene>
<keyword evidence="3" id="KW-0732">Signal</keyword>
<dbReference type="PROSITE" id="PS51257">
    <property type="entry name" value="PROKAR_LIPOPROTEIN"/>
    <property type="match status" value="1"/>
</dbReference>
<evidence type="ECO:0000313" key="8">
    <source>
        <dbReference type="EMBL" id="MEY8245146.1"/>
    </source>
</evidence>
<organism evidence="8 9">
    <name type="scientific">Heminiphilus faecis</name>
    <dbReference type="NCBI Taxonomy" id="2601703"/>
    <lineage>
        <taxon>Bacteria</taxon>
        <taxon>Pseudomonadati</taxon>
        <taxon>Bacteroidota</taxon>
        <taxon>Bacteroidia</taxon>
        <taxon>Bacteroidales</taxon>
        <taxon>Muribaculaceae</taxon>
        <taxon>Heminiphilus</taxon>
    </lineage>
</organism>
<comment type="subcellular location">
    <subcellularLocation>
        <location evidence="1">Cell outer membrane</location>
    </subcellularLocation>
</comment>
<evidence type="ECO:0000256" key="4">
    <source>
        <dbReference type="ARBA" id="ARBA00023136"/>
    </source>
</evidence>
<keyword evidence="5" id="KW-0998">Cell outer membrane</keyword>
<dbReference type="Pfam" id="PF07980">
    <property type="entry name" value="SusD_RagB"/>
    <property type="match status" value="1"/>
</dbReference>
<dbReference type="InterPro" id="IPR011990">
    <property type="entry name" value="TPR-like_helical_dom_sf"/>
</dbReference>
<feature type="domain" description="SusD-like N-terminal" evidence="7">
    <location>
        <begin position="84"/>
        <end position="213"/>
    </location>
</feature>
<protein>
    <submittedName>
        <fullName evidence="8">RagB/SusD family nutrient uptake outer membrane protein</fullName>
    </submittedName>
</protein>
<comment type="caution">
    <text evidence="8">The sequence shown here is derived from an EMBL/GenBank/DDBJ whole genome shotgun (WGS) entry which is preliminary data.</text>
</comment>
<evidence type="ECO:0000256" key="1">
    <source>
        <dbReference type="ARBA" id="ARBA00004442"/>
    </source>
</evidence>
<accession>A0ABV4CWE4</accession>
<evidence type="ECO:0000256" key="5">
    <source>
        <dbReference type="ARBA" id="ARBA00023237"/>
    </source>
</evidence>
<dbReference type="Pfam" id="PF14322">
    <property type="entry name" value="SusD-like_3"/>
    <property type="match status" value="1"/>
</dbReference>
<dbReference type="InterPro" id="IPR012944">
    <property type="entry name" value="SusD_RagB_dom"/>
</dbReference>
<feature type="domain" description="RagB/SusD" evidence="6">
    <location>
        <begin position="345"/>
        <end position="508"/>
    </location>
</feature>
<dbReference type="EMBL" id="JBCLPP010000013">
    <property type="protein sequence ID" value="MEY8245146.1"/>
    <property type="molecule type" value="Genomic_DNA"/>
</dbReference>
<dbReference type="Proteomes" id="UP001565200">
    <property type="component" value="Unassembled WGS sequence"/>
</dbReference>
<evidence type="ECO:0000256" key="3">
    <source>
        <dbReference type="ARBA" id="ARBA00022729"/>
    </source>
</evidence>
<evidence type="ECO:0000259" key="6">
    <source>
        <dbReference type="Pfam" id="PF07980"/>
    </source>
</evidence>
<keyword evidence="4" id="KW-0472">Membrane</keyword>
<dbReference type="InterPro" id="IPR033985">
    <property type="entry name" value="SusD-like_N"/>
</dbReference>
<evidence type="ECO:0000259" key="7">
    <source>
        <dbReference type="Pfam" id="PF14322"/>
    </source>
</evidence>
<name>A0ABV4CWE4_9BACT</name>
<dbReference type="RefSeq" id="WP_369863335.1">
    <property type="nucleotide sequence ID" value="NZ_JBCLPP010000013.1"/>
</dbReference>
<evidence type="ECO:0000256" key="2">
    <source>
        <dbReference type="ARBA" id="ARBA00006275"/>
    </source>
</evidence>
<dbReference type="SUPFAM" id="SSF48452">
    <property type="entry name" value="TPR-like"/>
    <property type="match status" value="1"/>
</dbReference>
<sequence length="508" mass="56463">MKKILFSIIALGGLLTSCDMDLKPEGVIDTTSAINTIEDCEYFRNGFYRNLRSLGCGSWIGNTELQMDQFLGLTSNGARGAYFSNSQITSGYSDITTPYASLYSAINGVLFFLENAEPMLESGSLTPENQLRLKRYIGEAKFARAYYYYWLMDHYCQAYSSDKGDQEGLGLSIVERFNPTGDTSSYPGRSSMNDVLSLIDSDLTAALDALTEYENAGNKENCQPNASYLSTWTVKALKARIALATGDNTTAANLSKDIIEHGPYSLTTGQAYIDMWSIDEGSELLFVPAVPKNEYSSIGSSCQTYNYWWANTATVDYIPAANVLMSYALEDIRYDAFFIDSYPATVEGQSYGVTVFNKFPGNESIINGTDMYKNKPKPFRLSEQYLILAEATAATDITTANGALNDLRRARITGYADGNYSAGQIVQEIRDERAKELIGEGFRMSDLRRWKVGFSRNGDYGDYIPQNILVYAGLQVRYEAGDTRYTWPIPADEMEINPQLAGQQNPGY</sequence>
<evidence type="ECO:0000313" key="9">
    <source>
        <dbReference type="Proteomes" id="UP001565200"/>
    </source>
</evidence>
<comment type="similarity">
    <text evidence="2">Belongs to the SusD family.</text>
</comment>
<reference evidence="8 9" key="1">
    <citation type="submission" date="2024-03" db="EMBL/GenBank/DDBJ databases">
        <title>Mouse gut bacterial collection (mGBC) of GemPharmatech.</title>
        <authorList>
            <person name="He Y."/>
            <person name="Dong L."/>
            <person name="Wu D."/>
            <person name="Gao X."/>
            <person name="Lin Z."/>
        </authorList>
    </citation>
    <scope>NUCLEOTIDE SEQUENCE [LARGE SCALE GENOMIC DNA]</scope>
    <source>
        <strain evidence="8 9">54-13</strain>
    </source>
</reference>
<dbReference type="Gene3D" id="1.25.40.390">
    <property type="match status" value="1"/>
</dbReference>